<dbReference type="OrthoDB" id="102559at2759"/>
<sequence>MKFISGDELAEIIKGDGEAKKDYLVVDVRDEDFEGGNIKNAANWPSKQLSTTVDELVNDAKDVPLVIFHCTLSQMRGPTAAKKYVESRVKSLEEGEGHPNQEVVVLQDGFSLFQSKFKDDPELVENWDEKVWASN</sequence>
<keyword evidence="3" id="KW-1185">Reference proteome</keyword>
<proteinExistence type="predicted"/>
<dbReference type="SMART" id="SM00450">
    <property type="entry name" value="RHOD"/>
    <property type="match status" value="1"/>
</dbReference>
<dbReference type="Pfam" id="PF00581">
    <property type="entry name" value="Rhodanese"/>
    <property type="match status" value="1"/>
</dbReference>
<organism evidence="2 3">
    <name type="scientific">Amanita muscaria (strain Koide BX008)</name>
    <dbReference type="NCBI Taxonomy" id="946122"/>
    <lineage>
        <taxon>Eukaryota</taxon>
        <taxon>Fungi</taxon>
        <taxon>Dikarya</taxon>
        <taxon>Basidiomycota</taxon>
        <taxon>Agaricomycotina</taxon>
        <taxon>Agaricomycetes</taxon>
        <taxon>Agaricomycetidae</taxon>
        <taxon>Agaricales</taxon>
        <taxon>Pluteineae</taxon>
        <taxon>Amanitaceae</taxon>
        <taxon>Amanita</taxon>
    </lineage>
</organism>
<dbReference type="AlphaFoldDB" id="A0A0C2WQQ8"/>
<feature type="domain" description="Rhodanese" evidence="1">
    <location>
        <begin position="19"/>
        <end position="118"/>
    </location>
</feature>
<dbReference type="GO" id="GO:0005737">
    <property type="term" value="C:cytoplasm"/>
    <property type="evidence" value="ECO:0007669"/>
    <property type="project" value="TreeGrafter"/>
</dbReference>
<dbReference type="EMBL" id="KN818323">
    <property type="protein sequence ID" value="KIL59041.1"/>
    <property type="molecule type" value="Genomic_DNA"/>
</dbReference>
<dbReference type="SUPFAM" id="SSF52821">
    <property type="entry name" value="Rhodanese/Cell cycle control phosphatase"/>
    <property type="match status" value="1"/>
</dbReference>
<protein>
    <recommendedName>
        <fullName evidence="1">Rhodanese domain-containing protein</fullName>
    </recommendedName>
</protein>
<evidence type="ECO:0000313" key="2">
    <source>
        <dbReference type="EMBL" id="KIL59041.1"/>
    </source>
</evidence>
<reference evidence="2 3" key="1">
    <citation type="submission" date="2014-04" db="EMBL/GenBank/DDBJ databases">
        <title>Evolutionary Origins and Diversification of the Mycorrhizal Mutualists.</title>
        <authorList>
            <consortium name="DOE Joint Genome Institute"/>
            <consortium name="Mycorrhizal Genomics Consortium"/>
            <person name="Kohler A."/>
            <person name="Kuo A."/>
            <person name="Nagy L.G."/>
            <person name="Floudas D."/>
            <person name="Copeland A."/>
            <person name="Barry K.W."/>
            <person name="Cichocki N."/>
            <person name="Veneault-Fourrey C."/>
            <person name="LaButti K."/>
            <person name="Lindquist E.A."/>
            <person name="Lipzen A."/>
            <person name="Lundell T."/>
            <person name="Morin E."/>
            <person name="Murat C."/>
            <person name="Riley R."/>
            <person name="Ohm R."/>
            <person name="Sun H."/>
            <person name="Tunlid A."/>
            <person name="Henrissat B."/>
            <person name="Grigoriev I.V."/>
            <person name="Hibbett D.S."/>
            <person name="Martin F."/>
        </authorList>
    </citation>
    <scope>NUCLEOTIDE SEQUENCE [LARGE SCALE GENOMIC DNA]</scope>
    <source>
        <strain evidence="2 3">Koide BX008</strain>
    </source>
</reference>
<dbReference type="InterPro" id="IPR001763">
    <property type="entry name" value="Rhodanese-like_dom"/>
</dbReference>
<dbReference type="PANTHER" id="PTHR10828:SF38">
    <property type="entry name" value="ARSENICAL-RESISTANCE PROTEIN 2-RELATED"/>
    <property type="match status" value="1"/>
</dbReference>
<dbReference type="Gene3D" id="3.40.250.10">
    <property type="entry name" value="Rhodanese-like domain"/>
    <property type="match status" value="1"/>
</dbReference>
<dbReference type="GO" id="GO:0004725">
    <property type="term" value="F:protein tyrosine phosphatase activity"/>
    <property type="evidence" value="ECO:0007669"/>
    <property type="project" value="TreeGrafter"/>
</dbReference>
<dbReference type="GO" id="GO:0005634">
    <property type="term" value="C:nucleus"/>
    <property type="evidence" value="ECO:0007669"/>
    <property type="project" value="TreeGrafter"/>
</dbReference>
<dbReference type="PANTHER" id="PTHR10828">
    <property type="entry name" value="M-PHASE INDUCER PHOSPHATASE DUAL SPECIFICITY PHOSPHATASE CDC25"/>
    <property type="match status" value="1"/>
</dbReference>
<dbReference type="InterPro" id="IPR036873">
    <property type="entry name" value="Rhodanese-like_dom_sf"/>
</dbReference>
<accession>A0A0C2WQQ8</accession>
<dbReference type="Proteomes" id="UP000054549">
    <property type="component" value="Unassembled WGS sequence"/>
</dbReference>
<dbReference type="InParanoid" id="A0A0C2WQQ8"/>
<dbReference type="HOGENOM" id="CLU_107716_1_1_1"/>
<dbReference type="PROSITE" id="PS50206">
    <property type="entry name" value="RHODANESE_3"/>
    <property type="match status" value="1"/>
</dbReference>
<evidence type="ECO:0000259" key="1">
    <source>
        <dbReference type="PROSITE" id="PS50206"/>
    </source>
</evidence>
<evidence type="ECO:0000313" key="3">
    <source>
        <dbReference type="Proteomes" id="UP000054549"/>
    </source>
</evidence>
<name>A0A0C2WQQ8_AMAMK</name>
<dbReference type="STRING" id="946122.A0A0C2WQQ8"/>
<gene>
    <name evidence="2" type="ORF">M378DRAFT_279888</name>
</gene>
<dbReference type="FunCoup" id="A0A0C2WQQ8">
    <property type="interactions" value="296"/>
</dbReference>